<organism evidence="3 4">
    <name type="scientific">Symplocastrum torsivum CPER-KK1</name>
    <dbReference type="NCBI Taxonomy" id="450513"/>
    <lineage>
        <taxon>Bacteria</taxon>
        <taxon>Bacillati</taxon>
        <taxon>Cyanobacteriota</taxon>
        <taxon>Cyanophyceae</taxon>
        <taxon>Oscillatoriophycideae</taxon>
        <taxon>Oscillatoriales</taxon>
        <taxon>Microcoleaceae</taxon>
        <taxon>Symplocastrum</taxon>
    </lineage>
</organism>
<comment type="caution">
    <text evidence="3">The sequence shown here is derived from an EMBL/GenBank/DDBJ whole genome shotgun (WGS) entry which is preliminary data.</text>
</comment>
<reference evidence="3" key="2">
    <citation type="journal article" date="2022" name="Microbiol. Resour. Announc.">
        <title>Metagenome Sequencing to Explore Phylogenomics of Terrestrial Cyanobacteria.</title>
        <authorList>
            <person name="Ward R.D."/>
            <person name="Stajich J.E."/>
            <person name="Johansen J.R."/>
            <person name="Huntemann M."/>
            <person name="Clum A."/>
            <person name="Foster B."/>
            <person name="Foster B."/>
            <person name="Roux S."/>
            <person name="Palaniappan K."/>
            <person name="Varghese N."/>
            <person name="Mukherjee S."/>
            <person name="Reddy T.B.K."/>
            <person name="Daum C."/>
            <person name="Copeland A."/>
            <person name="Chen I.A."/>
            <person name="Ivanova N.N."/>
            <person name="Kyrpides N.C."/>
            <person name="Shapiro N."/>
            <person name="Eloe-Fadrosh E.A."/>
            <person name="Pietrasiak N."/>
        </authorList>
    </citation>
    <scope>NUCLEOTIDE SEQUENCE</scope>
    <source>
        <strain evidence="3">CPER-KK1</strain>
    </source>
</reference>
<evidence type="ECO:0000256" key="1">
    <source>
        <dbReference type="PROSITE-ProRule" id="PRU00339"/>
    </source>
</evidence>
<dbReference type="InterPro" id="IPR019734">
    <property type="entry name" value="TPR_rpt"/>
</dbReference>
<feature type="chain" id="PRO_5036794177" evidence="2">
    <location>
        <begin position="23"/>
        <end position="352"/>
    </location>
</feature>
<dbReference type="Gene3D" id="1.25.40.10">
    <property type="entry name" value="Tetratricopeptide repeat domain"/>
    <property type="match status" value="1"/>
</dbReference>
<accession>A0A951UCH8</accession>
<dbReference type="InterPro" id="IPR011990">
    <property type="entry name" value="TPR-like_helical_dom_sf"/>
</dbReference>
<name>A0A951UCH8_9CYAN</name>
<reference evidence="3" key="1">
    <citation type="submission" date="2021-05" db="EMBL/GenBank/DDBJ databases">
        <authorList>
            <person name="Pietrasiak N."/>
            <person name="Ward R."/>
            <person name="Stajich J.E."/>
            <person name="Kurbessoian T."/>
        </authorList>
    </citation>
    <scope>NUCLEOTIDE SEQUENCE</scope>
    <source>
        <strain evidence="3">CPER-KK1</strain>
    </source>
</reference>
<evidence type="ECO:0000256" key="2">
    <source>
        <dbReference type="SAM" id="SignalP"/>
    </source>
</evidence>
<evidence type="ECO:0000313" key="4">
    <source>
        <dbReference type="Proteomes" id="UP000753908"/>
    </source>
</evidence>
<feature type="repeat" description="TPR" evidence="1">
    <location>
        <begin position="279"/>
        <end position="312"/>
    </location>
</feature>
<gene>
    <name evidence="3" type="ORF">KME25_28995</name>
</gene>
<dbReference type="SUPFAM" id="SSF48452">
    <property type="entry name" value="TPR-like"/>
    <property type="match status" value="1"/>
</dbReference>
<dbReference type="EMBL" id="JAHHIF010000062">
    <property type="protein sequence ID" value="MBW4548443.1"/>
    <property type="molecule type" value="Genomic_DNA"/>
</dbReference>
<proteinExistence type="predicted"/>
<dbReference type="AlphaFoldDB" id="A0A951UCH8"/>
<evidence type="ECO:0000313" key="3">
    <source>
        <dbReference type="EMBL" id="MBW4548443.1"/>
    </source>
</evidence>
<dbReference type="Pfam" id="PF13424">
    <property type="entry name" value="TPR_12"/>
    <property type="match status" value="1"/>
</dbReference>
<sequence>MKCRVSLSIVLGLMLTATDWGTASNWQSNVTLAVEVSTNTCNPVGRLLSVQGAVQLKRQGWSDYHSTNVGAVLCLGDVVRPAKGARVIVQCADPNQNPWTVPDGVPSGVATGCPEPNEALFRTTGPLTPTRDPLARGIPYIISPNNTLLLNDKPTLRWQVVPGATSYIVRVSGPGVNWETEVSTTEVVYPGKPPLQPVEQGYLLTVEADNGESPARGTFGLLDEQQAQGVRTATDRIASQNLSEEAKALALADLYIGHELIAEALEVLEASVAKGSKTAAIYHTLGDLYGQMELLSQAEKHYLKAYELATTADNIEGQANAAARLGEVYAALGNSDEASRWQKEAQERYQAM</sequence>
<feature type="signal peptide" evidence="2">
    <location>
        <begin position="1"/>
        <end position="22"/>
    </location>
</feature>
<keyword evidence="2" id="KW-0732">Signal</keyword>
<protein>
    <submittedName>
        <fullName evidence="3">Tetratricopeptide repeat protein</fullName>
    </submittedName>
</protein>
<dbReference type="Proteomes" id="UP000753908">
    <property type="component" value="Unassembled WGS sequence"/>
</dbReference>
<keyword evidence="1" id="KW-0802">TPR repeat</keyword>
<dbReference type="PROSITE" id="PS50005">
    <property type="entry name" value="TPR"/>
    <property type="match status" value="1"/>
</dbReference>